<accession>A0A6J7AU21</accession>
<protein>
    <submittedName>
        <fullName evidence="1">Unannotated protein</fullName>
    </submittedName>
</protein>
<dbReference type="AlphaFoldDB" id="A0A6J7AU21"/>
<gene>
    <name evidence="1" type="ORF">UFOPK3139_02955</name>
</gene>
<dbReference type="EMBL" id="CAFABA010000187">
    <property type="protein sequence ID" value="CAB4836511.1"/>
    <property type="molecule type" value="Genomic_DNA"/>
</dbReference>
<organism evidence="1">
    <name type="scientific">freshwater metagenome</name>
    <dbReference type="NCBI Taxonomy" id="449393"/>
    <lineage>
        <taxon>unclassified sequences</taxon>
        <taxon>metagenomes</taxon>
        <taxon>ecological metagenomes</taxon>
    </lineage>
</organism>
<reference evidence="1" key="1">
    <citation type="submission" date="2020-05" db="EMBL/GenBank/DDBJ databases">
        <authorList>
            <person name="Chiriac C."/>
            <person name="Salcher M."/>
            <person name="Ghai R."/>
            <person name="Kavagutti S V."/>
        </authorList>
    </citation>
    <scope>NUCLEOTIDE SEQUENCE</scope>
</reference>
<evidence type="ECO:0000313" key="1">
    <source>
        <dbReference type="EMBL" id="CAB4836511.1"/>
    </source>
</evidence>
<sequence length="53" mass="6328">MQRRARKVFWLNPEPRSYWDTGDSIVGEYATYCDGTFEVRNLRQLEAFVENLV</sequence>
<name>A0A6J7AU21_9ZZZZ</name>
<proteinExistence type="predicted"/>